<dbReference type="InterPro" id="IPR006439">
    <property type="entry name" value="HAD-SF_hydro_IA"/>
</dbReference>
<evidence type="ECO:0000313" key="6">
    <source>
        <dbReference type="Proteomes" id="UP000751614"/>
    </source>
</evidence>
<dbReference type="InterPro" id="IPR051600">
    <property type="entry name" value="Beta-PGM-like"/>
</dbReference>
<dbReference type="PANTHER" id="PTHR46193:SF10">
    <property type="entry name" value="6-PHOSPHOGLUCONATE PHOSPHATASE"/>
    <property type="match status" value="1"/>
</dbReference>
<protein>
    <submittedName>
        <fullName evidence="5">HAD family hydrolase</fullName>
    </submittedName>
</protein>
<dbReference type="Gene3D" id="3.40.50.1000">
    <property type="entry name" value="HAD superfamily/HAD-like"/>
    <property type="match status" value="1"/>
</dbReference>
<evidence type="ECO:0000256" key="1">
    <source>
        <dbReference type="ARBA" id="ARBA00001946"/>
    </source>
</evidence>
<evidence type="ECO:0000256" key="4">
    <source>
        <dbReference type="ARBA" id="ARBA00022842"/>
    </source>
</evidence>
<dbReference type="SUPFAM" id="SSF56784">
    <property type="entry name" value="HAD-like"/>
    <property type="match status" value="1"/>
</dbReference>
<keyword evidence="5" id="KW-0378">Hydrolase</keyword>
<keyword evidence="6" id="KW-1185">Reference proteome</keyword>
<dbReference type="Gene3D" id="1.10.150.240">
    <property type="entry name" value="Putative phosphatase, domain 2"/>
    <property type="match status" value="1"/>
</dbReference>
<dbReference type="InterPro" id="IPR041492">
    <property type="entry name" value="HAD_2"/>
</dbReference>
<dbReference type="NCBIfam" id="TIGR01509">
    <property type="entry name" value="HAD-SF-IA-v3"/>
    <property type="match status" value="1"/>
</dbReference>
<gene>
    <name evidence="5" type="ORF">FGG15_07460</name>
</gene>
<dbReference type="EMBL" id="VCNI01000001">
    <property type="protein sequence ID" value="TMU57372.1"/>
    <property type="molecule type" value="Genomic_DNA"/>
</dbReference>
<evidence type="ECO:0000313" key="5">
    <source>
        <dbReference type="EMBL" id="TMU57372.1"/>
    </source>
</evidence>
<comment type="cofactor">
    <cofactor evidence="1">
        <name>Mg(2+)</name>
        <dbReference type="ChEBI" id="CHEBI:18420"/>
    </cofactor>
</comment>
<dbReference type="InterPro" id="IPR036412">
    <property type="entry name" value="HAD-like_sf"/>
</dbReference>
<evidence type="ECO:0000256" key="3">
    <source>
        <dbReference type="ARBA" id="ARBA00022723"/>
    </source>
</evidence>
<keyword evidence="4" id="KW-0460">Magnesium</keyword>
<dbReference type="SFLD" id="SFLDS00003">
    <property type="entry name" value="Haloacid_Dehalogenase"/>
    <property type="match status" value="1"/>
</dbReference>
<dbReference type="Pfam" id="PF13419">
    <property type="entry name" value="HAD_2"/>
    <property type="match status" value="1"/>
</dbReference>
<dbReference type="InterPro" id="IPR023198">
    <property type="entry name" value="PGP-like_dom2"/>
</dbReference>
<evidence type="ECO:0000256" key="2">
    <source>
        <dbReference type="ARBA" id="ARBA00006171"/>
    </source>
</evidence>
<proteinExistence type="inferred from homology"/>
<dbReference type="RefSeq" id="WP_138834796.1">
    <property type="nucleotide sequence ID" value="NZ_VCNI01000001.1"/>
</dbReference>
<comment type="similarity">
    <text evidence="2">Belongs to the HAD-like hydrolase superfamily. CbbY/CbbZ/Gph/YieH family.</text>
</comment>
<sequence>MKYKCVIFDCDGVLVDSEIITCKVLVSMAGELGLDINLDFTVKNFMGKSLKHIMEYLDTQLDVPLPPNFERDYRARTFTKFEEELQPIEGVQDLIAQLDVPFCVASSGPLNKIKTNLTITQLADKFTNRMFSCYEINSWKPEPDIFLHAAKTMGFKTSECVVVEDSSVGVQAALAGGFDVFRYSHNSSDDFANHTKVTPFTHMNQLLPLWSNEN</sequence>
<dbReference type="CDD" id="cd07526">
    <property type="entry name" value="HAD_BPGM_like"/>
    <property type="match status" value="1"/>
</dbReference>
<dbReference type="GO" id="GO:0016787">
    <property type="term" value="F:hydrolase activity"/>
    <property type="evidence" value="ECO:0007669"/>
    <property type="project" value="UniProtKB-KW"/>
</dbReference>
<accession>A0ABY2WRT9</accession>
<organism evidence="5 6">
    <name type="scientific">Flagellimonas algicola</name>
    <dbReference type="NCBI Taxonomy" id="2583815"/>
    <lineage>
        <taxon>Bacteria</taxon>
        <taxon>Pseudomonadati</taxon>
        <taxon>Bacteroidota</taxon>
        <taxon>Flavobacteriia</taxon>
        <taxon>Flavobacteriales</taxon>
        <taxon>Flavobacteriaceae</taxon>
        <taxon>Flagellimonas</taxon>
    </lineage>
</organism>
<dbReference type="Proteomes" id="UP000751614">
    <property type="component" value="Unassembled WGS sequence"/>
</dbReference>
<keyword evidence="3" id="KW-0479">Metal-binding</keyword>
<dbReference type="InterPro" id="IPR023214">
    <property type="entry name" value="HAD_sf"/>
</dbReference>
<dbReference type="PANTHER" id="PTHR46193">
    <property type="entry name" value="6-PHOSPHOGLUCONATE PHOSPHATASE"/>
    <property type="match status" value="1"/>
</dbReference>
<reference evidence="5 6" key="1">
    <citation type="submission" date="2019-05" db="EMBL/GenBank/DDBJ databases">
        <title>Flagellimonas sp. AsT0115, sp. nov., isolated from a marine red algae, Asparagopsis taxiformis.</title>
        <authorList>
            <person name="Kim J."/>
            <person name="Jeong S.E."/>
            <person name="Jeon C.O."/>
        </authorList>
    </citation>
    <scope>NUCLEOTIDE SEQUENCE [LARGE SCALE GENOMIC DNA]</scope>
    <source>
        <strain evidence="5 6">AsT0115</strain>
    </source>
</reference>
<dbReference type="SFLD" id="SFLDG01129">
    <property type="entry name" value="C1.5:_HAD__Beta-PGM__Phosphata"/>
    <property type="match status" value="1"/>
</dbReference>
<name>A0ABY2WRT9_9FLAO</name>
<comment type="caution">
    <text evidence="5">The sequence shown here is derived from an EMBL/GenBank/DDBJ whole genome shotgun (WGS) entry which is preliminary data.</text>
</comment>